<feature type="signal peptide" evidence="1">
    <location>
        <begin position="1"/>
        <end position="19"/>
    </location>
</feature>
<accession>A0AAV2QM73</accession>
<name>A0AAV2QM73_MEGNR</name>
<evidence type="ECO:0000313" key="2">
    <source>
        <dbReference type="EMBL" id="CAL4093147.1"/>
    </source>
</evidence>
<keyword evidence="1" id="KW-0732">Signal</keyword>
<keyword evidence="3" id="KW-1185">Reference proteome</keyword>
<dbReference type="Proteomes" id="UP001497623">
    <property type="component" value="Unassembled WGS sequence"/>
</dbReference>
<protein>
    <submittedName>
        <fullName evidence="2">Uncharacterized protein</fullName>
    </submittedName>
</protein>
<reference evidence="2 3" key="1">
    <citation type="submission" date="2024-05" db="EMBL/GenBank/DDBJ databases">
        <authorList>
            <person name="Wallberg A."/>
        </authorList>
    </citation>
    <scope>NUCLEOTIDE SEQUENCE [LARGE SCALE GENOMIC DNA]</scope>
</reference>
<comment type="caution">
    <text evidence="2">The sequence shown here is derived from an EMBL/GenBank/DDBJ whole genome shotgun (WGS) entry which is preliminary data.</text>
</comment>
<feature type="non-terminal residue" evidence="2">
    <location>
        <position position="185"/>
    </location>
</feature>
<dbReference type="EMBL" id="CAXKWB010008949">
    <property type="protein sequence ID" value="CAL4093147.1"/>
    <property type="molecule type" value="Genomic_DNA"/>
</dbReference>
<proteinExistence type="predicted"/>
<evidence type="ECO:0000256" key="1">
    <source>
        <dbReference type="SAM" id="SignalP"/>
    </source>
</evidence>
<organism evidence="2 3">
    <name type="scientific">Meganyctiphanes norvegica</name>
    <name type="common">Northern krill</name>
    <name type="synonym">Thysanopoda norvegica</name>
    <dbReference type="NCBI Taxonomy" id="48144"/>
    <lineage>
        <taxon>Eukaryota</taxon>
        <taxon>Metazoa</taxon>
        <taxon>Ecdysozoa</taxon>
        <taxon>Arthropoda</taxon>
        <taxon>Crustacea</taxon>
        <taxon>Multicrustacea</taxon>
        <taxon>Malacostraca</taxon>
        <taxon>Eumalacostraca</taxon>
        <taxon>Eucarida</taxon>
        <taxon>Euphausiacea</taxon>
        <taxon>Euphausiidae</taxon>
        <taxon>Meganyctiphanes</taxon>
    </lineage>
</organism>
<feature type="chain" id="PRO_5043315334" evidence="1">
    <location>
        <begin position="20"/>
        <end position="185"/>
    </location>
</feature>
<gene>
    <name evidence="2" type="ORF">MNOR_LOCUS14736</name>
</gene>
<evidence type="ECO:0000313" key="3">
    <source>
        <dbReference type="Proteomes" id="UP001497623"/>
    </source>
</evidence>
<sequence>MKMNILLLILYLPWISSSASYSSCRQANYTFKINESIAIWTYTLKDEFSLQMWLGEDTKNTGNCSDMLNHELYEHTNSKGMCSNHTKFKIIKNTENKFTFPGLESNTKILNTMGNEINLHLDPGWNHLEFTLLNNNVLHINKIDQNYISTSKFLKMQDFSECNLCNEKYDFGSLTDPKLLTCPYC</sequence>
<dbReference type="AlphaFoldDB" id="A0AAV2QM73"/>